<feature type="domain" description="AB hydrolase-1" evidence="1">
    <location>
        <begin position="9"/>
        <end position="212"/>
    </location>
</feature>
<evidence type="ECO:0000313" key="3">
    <source>
        <dbReference type="Proteomes" id="UP000186917"/>
    </source>
</evidence>
<evidence type="ECO:0000313" key="2">
    <source>
        <dbReference type="EMBL" id="SIT29891.1"/>
    </source>
</evidence>
<protein>
    <submittedName>
        <fullName evidence="2">Lysophospholipase, alpha-beta hydrolase superfamily</fullName>
    </submittedName>
</protein>
<sequence>MAKSQSKNIVFITGAFVHHSCWDDWKAFFESRGYSTIAPPWPHKNVAPETLRNSLPNTAIAGNRLEALTAYYDNIVRKLPEKPILIGHSIGGLIVQLLLQRGLGAAGVAIHSVPPQGIVTFQFSFLKAGWGPLGFFTSVKKSFLMSFRQWQYAFTNGMDDNAQKEAYYKYAIPESKLIVRDTITKAARVNFENPHAPLLLTSGSDDHTIPASLNYTNYLRYKNNDSIIEYKEFKGRNHFVLGQSTWKEDAEFILQWISRQ</sequence>
<dbReference type="RefSeq" id="WP_076381398.1">
    <property type="nucleotide sequence ID" value="NZ_AP017422.1"/>
</dbReference>
<keyword evidence="2" id="KW-0378">Hydrolase</keyword>
<dbReference type="SUPFAM" id="SSF53474">
    <property type="entry name" value="alpha/beta-Hydrolases"/>
    <property type="match status" value="1"/>
</dbReference>
<keyword evidence="3" id="KW-1185">Reference proteome</keyword>
<dbReference type="Gene3D" id="3.40.50.1820">
    <property type="entry name" value="alpha/beta hydrolase"/>
    <property type="match status" value="1"/>
</dbReference>
<dbReference type="InterPro" id="IPR029058">
    <property type="entry name" value="AB_hydrolase_fold"/>
</dbReference>
<dbReference type="KEGG" id="fln:FLA_3606"/>
<dbReference type="GO" id="GO:0016787">
    <property type="term" value="F:hydrolase activity"/>
    <property type="evidence" value="ECO:0007669"/>
    <property type="project" value="UniProtKB-KW"/>
</dbReference>
<dbReference type="InterPro" id="IPR000073">
    <property type="entry name" value="AB_hydrolase_1"/>
</dbReference>
<dbReference type="Proteomes" id="UP000186917">
    <property type="component" value="Unassembled WGS sequence"/>
</dbReference>
<dbReference type="STRING" id="477680.SAMN05421788_10969"/>
<reference evidence="3" key="1">
    <citation type="submission" date="2017-01" db="EMBL/GenBank/DDBJ databases">
        <authorList>
            <person name="Varghese N."/>
            <person name="Submissions S."/>
        </authorList>
    </citation>
    <scope>NUCLEOTIDE SEQUENCE [LARGE SCALE GENOMIC DNA]</scope>
    <source>
        <strain evidence="3">DSM 21054</strain>
    </source>
</reference>
<dbReference type="AlphaFoldDB" id="A0A173MJA6"/>
<evidence type="ECO:0000259" key="1">
    <source>
        <dbReference type="Pfam" id="PF12697"/>
    </source>
</evidence>
<dbReference type="Pfam" id="PF12697">
    <property type="entry name" value="Abhydrolase_6"/>
    <property type="match status" value="1"/>
</dbReference>
<dbReference type="OrthoDB" id="9814966at2"/>
<accession>A0A173MJA6</accession>
<dbReference type="EMBL" id="FTOR01000009">
    <property type="protein sequence ID" value="SIT29891.1"/>
    <property type="molecule type" value="Genomic_DNA"/>
</dbReference>
<gene>
    <name evidence="2" type="ORF">SAMN05421788_10969</name>
</gene>
<proteinExistence type="predicted"/>
<organism evidence="2 3">
    <name type="scientific">Filimonas lacunae</name>
    <dbReference type="NCBI Taxonomy" id="477680"/>
    <lineage>
        <taxon>Bacteria</taxon>
        <taxon>Pseudomonadati</taxon>
        <taxon>Bacteroidota</taxon>
        <taxon>Chitinophagia</taxon>
        <taxon>Chitinophagales</taxon>
        <taxon>Chitinophagaceae</taxon>
        <taxon>Filimonas</taxon>
    </lineage>
</organism>
<name>A0A173MJA6_9BACT</name>